<protein>
    <submittedName>
        <fullName evidence="3">Capsule polysaccharide export inner-membrane protein ctrB</fullName>
    </submittedName>
</protein>
<evidence type="ECO:0000256" key="2">
    <source>
        <dbReference type="SAM" id="Phobius"/>
    </source>
</evidence>
<dbReference type="PANTHER" id="PTHR32309:SF13">
    <property type="entry name" value="FERRIC ENTEROBACTIN TRANSPORT PROTEIN FEPE"/>
    <property type="match status" value="1"/>
</dbReference>
<dbReference type="PANTHER" id="PTHR32309">
    <property type="entry name" value="TYROSINE-PROTEIN KINASE"/>
    <property type="match status" value="1"/>
</dbReference>
<accession>A0A378I2I2</accession>
<dbReference type="Proteomes" id="UP000254968">
    <property type="component" value="Unassembled WGS sequence"/>
</dbReference>
<proteinExistence type="predicted"/>
<feature type="coiled-coil region" evidence="1">
    <location>
        <begin position="287"/>
        <end position="314"/>
    </location>
</feature>
<dbReference type="GO" id="GO:0004713">
    <property type="term" value="F:protein tyrosine kinase activity"/>
    <property type="evidence" value="ECO:0007669"/>
    <property type="project" value="TreeGrafter"/>
</dbReference>
<keyword evidence="1" id="KW-0175">Coiled coil</keyword>
<dbReference type="InterPro" id="IPR050445">
    <property type="entry name" value="Bact_polysacc_biosynth/exp"/>
</dbReference>
<dbReference type="AlphaFoldDB" id="A0A378I2I2"/>
<gene>
    <name evidence="3" type="primary">ctrB_2</name>
    <name evidence="3" type="ORF">NCTC13315_01439</name>
</gene>
<dbReference type="EMBL" id="UGNV01000001">
    <property type="protein sequence ID" value="STX28905.1"/>
    <property type="molecule type" value="Genomic_DNA"/>
</dbReference>
<evidence type="ECO:0000256" key="1">
    <source>
        <dbReference type="SAM" id="Coils"/>
    </source>
</evidence>
<evidence type="ECO:0000313" key="3">
    <source>
        <dbReference type="EMBL" id="STX28905.1"/>
    </source>
</evidence>
<keyword evidence="2" id="KW-0472">Membrane</keyword>
<dbReference type="GO" id="GO:0005886">
    <property type="term" value="C:plasma membrane"/>
    <property type="evidence" value="ECO:0007669"/>
    <property type="project" value="TreeGrafter"/>
</dbReference>
<keyword evidence="2" id="KW-1133">Transmembrane helix</keyword>
<organism evidence="3 4">
    <name type="scientific">Legionella beliardensis</name>
    <dbReference type="NCBI Taxonomy" id="91822"/>
    <lineage>
        <taxon>Bacteria</taxon>
        <taxon>Pseudomonadati</taxon>
        <taxon>Pseudomonadota</taxon>
        <taxon>Gammaproteobacteria</taxon>
        <taxon>Legionellales</taxon>
        <taxon>Legionellaceae</taxon>
        <taxon>Legionella</taxon>
    </lineage>
</organism>
<evidence type="ECO:0000313" key="4">
    <source>
        <dbReference type="Proteomes" id="UP000254968"/>
    </source>
</evidence>
<sequence>MEGSLKQLRRFIKRGTDLIPLEIKSLQQHRTLLALKSHPISGRFIFFVRTKQLFSLIVFFPWLFAAFYILFLQSPIYESSAKVLVERDEQYDPVNMTMKLWGNGNPALSEIYLTREYIVSRELLSRLEQRFAIRDHYQSKHNDFLSRLNKSATQGELLKYYRNMVNAVVEPETFEIVITSSAFTPEAAKQILIEIIKETKEFVNKVSNTLAKKQYNFAKMKLALAKEKLFQAGKDVMEWQNQNGLFDPKETAQVVSSVMAKLKGTLVEKQTELITYSSFMQPNSNKVVTLTEEIKALKDQIEQQTNLLLGNKEKNGKLNQIMTDFEWIQLQLKFAQAEYQAAQQAYDIAAINLSKNQNLLIQIEAPNLPDEPSKPAPFYDLVNLLFLFLILFVLTKMAIIIIREHRD</sequence>
<keyword evidence="4" id="KW-1185">Reference proteome</keyword>
<reference evidence="3 4" key="1">
    <citation type="submission" date="2018-06" db="EMBL/GenBank/DDBJ databases">
        <authorList>
            <consortium name="Pathogen Informatics"/>
            <person name="Doyle S."/>
        </authorList>
    </citation>
    <scope>NUCLEOTIDE SEQUENCE [LARGE SCALE GENOMIC DNA]</scope>
    <source>
        <strain evidence="3 4">NCTC13315</strain>
    </source>
</reference>
<name>A0A378I2I2_9GAMM</name>
<feature type="transmembrane region" description="Helical" evidence="2">
    <location>
        <begin position="53"/>
        <end position="72"/>
    </location>
</feature>
<feature type="transmembrane region" description="Helical" evidence="2">
    <location>
        <begin position="381"/>
        <end position="402"/>
    </location>
</feature>
<keyword evidence="2" id="KW-0812">Transmembrane</keyword>